<feature type="compositionally biased region" description="Acidic residues" evidence="1">
    <location>
        <begin position="38"/>
        <end position="73"/>
    </location>
</feature>
<dbReference type="Proteomes" id="UP001596106">
    <property type="component" value="Unassembled WGS sequence"/>
</dbReference>
<evidence type="ECO:0000313" key="3">
    <source>
        <dbReference type="Proteomes" id="UP001596106"/>
    </source>
</evidence>
<name>A0ABW0ICD7_9BACT</name>
<gene>
    <name evidence="2" type="ORF">ACFPMF_10870</name>
</gene>
<reference evidence="3" key="1">
    <citation type="journal article" date="2019" name="Int. J. Syst. Evol. Microbiol.">
        <title>The Global Catalogue of Microorganisms (GCM) 10K type strain sequencing project: providing services to taxonomists for standard genome sequencing and annotation.</title>
        <authorList>
            <consortium name="The Broad Institute Genomics Platform"/>
            <consortium name="The Broad Institute Genome Sequencing Center for Infectious Disease"/>
            <person name="Wu L."/>
            <person name="Ma J."/>
        </authorList>
    </citation>
    <scope>NUCLEOTIDE SEQUENCE [LARGE SCALE GENOMIC DNA]</scope>
    <source>
        <strain evidence="3">CCUG 55250</strain>
    </source>
</reference>
<protein>
    <recommendedName>
        <fullName evidence="4">Adhesin</fullName>
    </recommendedName>
</protein>
<evidence type="ECO:0008006" key="4">
    <source>
        <dbReference type="Google" id="ProtNLM"/>
    </source>
</evidence>
<dbReference type="EMBL" id="JBHSMA010000002">
    <property type="protein sequence ID" value="MFC5409812.1"/>
    <property type="molecule type" value="Genomic_DNA"/>
</dbReference>
<evidence type="ECO:0000256" key="1">
    <source>
        <dbReference type="SAM" id="MobiDB-lite"/>
    </source>
</evidence>
<feature type="region of interest" description="Disordered" evidence="1">
    <location>
        <begin position="1"/>
        <end position="73"/>
    </location>
</feature>
<evidence type="ECO:0000313" key="2">
    <source>
        <dbReference type="EMBL" id="MFC5409812.1"/>
    </source>
</evidence>
<comment type="caution">
    <text evidence="2">The sequence shown here is derived from an EMBL/GenBank/DDBJ whole genome shotgun (WGS) entry which is preliminary data.</text>
</comment>
<proteinExistence type="predicted"/>
<dbReference type="RefSeq" id="WP_379844358.1">
    <property type="nucleotide sequence ID" value="NZ_JBHSMA010000002.1"/>
</dbReference>
<organism evidence="2 3">
    <name type="scientific">Larkinella bovis</name>
    <dbReference type="NCBI Taxonomy" id="683041"/>
    <lineage>
        <taxon>Bacteria</taxon>
        <taxon>Pseudomonadati</taxon>
        <taxon>Bacteroidota</taxon>
        <taxon>Cytophagia</taxon>
        <taxon>Cytophagales</taxon>
        <taxon>Spirosomataceae</taxon>
        <taxon>Larkinella</taxon>
    </lineage>
</organism>
<keyword evidence="3" id="KW-1185">Reference proteome</keyword>
<feature type="compositionally biased region" description="Polar residues" evidence="1">
    <location>
        <begin position="1"/>
        <end position="11"/>
    </location>
</feature>
<sequence>MTRADNQTTAEDTLMPNAKYPENMTSNGYGGYSAMPDPNEEDDEEYDEEELTITDDEDEELTDEEVEDEDDDI</sequence>
<accession>A0ABW0ICD7</accession>